<sequence length="96" mass="10967">MPLTDRQRKQLRTLAHPRKPVVIVGQKGLTENVIEEIRLALEHHELVKIKVNVADRDARNEAVQQICEQTGADLVQRIGFIATLFRRNPEKPGIQL</sequence>
<dbReference type="SUPFAM" id="SSF75471">
    <property type="entry name" value="YhbY-like"/>
    <property type="match status" value="1"/>
</dbReference>
<feature type="domain" description="CRM" evidence="3">
    <location>
        <begin position="1"/>
        <end position="96"/>
    </location>
</feature>
<evidence type="ECO:0000313" key="4">
    <source>
        <dbReference type="EMBL" id="OOG23341.1"/>
    </source>
</evidence>
<evidence type="ECO:0000256" key="1">
    <source>
        <dbReference type="ARBA" id="ARBA00022884"/>
    </source>
</evidence>
<gene>
    <name evidence="4" type="ORF">B1C78_11695</name>
</gene>
<dbReference type="PANTHER" id="PTHR40065:SF3">
    <property type="entry name" value="RNA-BINDING PROTEIN YHBY"/>
    <property type="match status" value="1"/>
</dbReference>
<dbReference type="STRING" id="108003.B1C78_11695"/>
<protein>
    <submittedName>
        <fullName evidence="4">RNA-binding protein</fullName>
    </submittedName>
</protein>
<dbReference type="Gene3D" id="3.30.110.60">
    <property type="entry name" value="YhbY-like"/>
    <property type="match status" value="1"/>
</dbReference>
<dbReference type="PROSITE" id="PS51295">
    <property type="entry name" value="CRM"/>
    <property type="match status" value="1"/>
</dbReference>
<dbReference type="InterPro" id="IPR035920">
    <property type="entry name" value="YhbY-like_sf"/>
</dbReference>
<dbReference type="InterPro" id="IPR051925">
    <property type="entry name" value="RNA-binding_domain"/>
</dbReference>
<evidence type="ECO:0000259" key="3">
    <source>
        <dbReference type="PROSITE" id="PS51295"/>
    </source>
</evidence>
<dbReference type="Proteomes" id="UP000189462">
    <property type="component" value="Unassembled WGS sequence"/>
</dbReference>
<dbReference type="AlphaFoldDB" id="A0A1V3NE61"/>
<dbReference type="OrthoDB" id="9797519at2"/>
<name>A0A1V3NE61_9GAMM</name>
<dbReference type="SMART" id="SM01103">
    <property type="entry name" value="CRS1_YhbY"/>
    <property type="match status" value="1"/>
</dbReference>
<keyword evidence="1 2" id="KW-0694">RNA-binding</keyword>
<organism evidence="4 5">
    <name type="scientific">Thioalkalivibrio denitrificans</name>
    <dbReference type="NCBI Taxonomy" id="108003"/>
    <lineage>
        <taxon>Bacteria</taxon>
        <taxon>Pseudomonadati</taxon>
        <taxon>Pseudomonadota</taxon>
        <taxon>Gammaproteobacteria</taxon>
        <taxon>Chromatiales</taxon>
        <taxon>Ectothiorhodospiraceae</taxon>
        <taxon>Thioalkalivibrio</taxon>
    </lineage>
</organism>
<dbReference type="PANTHER" id="PTHR40065">
    <property type="entry name" value="RNA-BINDING PROTEIN YHBY"/>
    <property type="match status" value="1"/>
</dbReference>
<reference evidence="4 5" key="1">
    <citation type="submission" date="2017-02" db="EMBL/GenBank/DDBJ databases">
        <title>Genomic diversity within the haloalkaliphilic genus Thioalkalivibrio.</title>
        <authorList>
            <person name="Ahn A.-C."/>
            <person name="Meier-Kolthoff J."/>
            <person name="Overmars L."/>
            <person name="Richter M."/>
            <person name="Woyke T."/>
            <person name="Sorokin D.Y."/>
            <person name="Muyzer G."/>
        </authorList>
    </citation>
    <scope>NUCLEOTIDE SEQUENCE [LARGE SCALE GENOMIC DNA]</scope>
    <source>
        <strain evidence="4 5">ALJD</strain>
    </source>
</reference>
<dbReference type="NCBIfam" id="TIGR00253">
    <property type="entry name" value="RNA_bind_YhbY"/>
    <property type="match status" value="1"/>
</dbReference>
<dbReference type="InterPro" id="IPR017924">
    <property type="entry name" value="RNA-binding_YhbY"/>
</dbReference>
<dbReference type="EMBL" id="MVBK01000068">
    <property type="protein sequence ID" value="OOG23341.1"/>
    <property type="molecule type" value="Genomic_DNA"/>
</dbReference>
<accession>A0A1V3NE61</accession>
<comment type="caution">
    <text evidence="4">The sequence shown here is derived from an EMBL/GenBank/DDBJ whole genome shotgun (WGS) entry which is preliminary data.</text>
</comment>
<evidence type="ECO:0000256" key="2">
    <source>
        <dbReference type="PROSITE-ProRule" id="PRU00626"/>
    </source>
</evidence>
<proteinExistence type="predicted"/>
<keyword evidence="5" id="KW-1185">Reference proteome</keyword>
<evidence type="ECO:0000313" key="5">
    <source>
        <dbReference type="Proteomes" id="UP000189462"/>
    </source>
</evidence>
<dbReference type="InterPro" id="IPR001890">
    <property type="entry name" value="RNA-binding_CRM"/>
</dbReference>
<dbReference type="Pfam" id="PF01985">
    <property type="entry name" value="CRS1_YhbY"/>
    <property type="match status" value="1"/>
</dbReference>
<dbReference type="GO" id="GO:0003723">
    <property type="term" value="F:RNA binding"/>
    <property type="evidence" value="ECO:0007669"/>
    <property type="project" value="UniProtKB-UniRule"/>
</dbReference>
<dbReference type="RefSeq" id="WP_077279340.1">
    <property type="nucleotide sequence ID" value="NZ_MVBK01000068.1"/>
</dbReference>